<dbReference type="PIRSF" id="PIRSF000283">
    <property type="entry name" value="COX9"/>
    <property type="match status" value="1"/>
</dbReference>
<evidence type="ECO:0000256" key="2">
    <source>
        <dbReference type="ARBA" id="ARBA00004673"/>
    </source>
</evidence>
<name>A0A9N8VB37_9GLOM</name>
<keyword evidence="9 12" id="KW-0496">Mitochondrion</keyword>
<evidence type="ECO:0000256" key="8">
    <source>
        <dbReference type="ARBA" id="ARBA00023002"/>
    </source>
</evidence>
<proteinExistence type="inferred from homology"/>
<evidence type="ECO:0000256" key="1">
    <source>
        <dbReference type="ARBA" id="ARBA00004434"/>
    </source>
</evidence>
<dbReference type="EMBL" id="CAJVPK010000108">
    <property type="protein sequence ID" value="CAG8450250.1"/>
    <property type="molecule type" value="Genomic_DNA"/>
</dbReference>
<evidence type="ECO:0000256" key="9">
    <source>
        <dbReference type="ARBA" id="ARBA00023128"/>
    </source>
</evidence>
<organism evidence="14 15">
    <name type="scientific">Diversispora eburnea</name>
    <dbReference type="NCBI Taxonomy" id="1213867"/>
    <lineage>
        <taxon>Eukaryota</taxon>
        <taxon>Fungi</taxon>
        <taxon>Fungi incertae sedis</taxon>
        <taxon>Mucoromycota</taxon>
        <taxon>Glomeromycotina</taxon>
        <taxon>Glomeromycetes</taxon>
        <taxon>Diversisporales</taxon>
        <taxon>Diversisporaceae</taxon>
        <taxon>Diversispora</taxon>
    </lineage>
</organism>
<comment type="pathway">
    <text evidence="2 12">Energy metabolism; oxidative phosphorylation.</text>
</comment>
<dbReference type="GO" id="GO:0016491">
    <property type="term" value="F:oxidoreductase activity"/>
    <property type="evidence" value="ECO:0007669"/>
    <property type="project" value="UniProtKB-KW"/>
</dbReference>
<dbReference type="GO" id="GO:0006123">
    <property type="term" value="P:mitochondrial electron transport, cytochrome c to oxygen"/>
    <property type="evidence" value="ECO:0007669"/>
    <property type="project" value="InterPro"/>
</dbReference>
<evidence type="ECO:0000256" key="10">
    <source>
        <dbReference type="ARBA" id="ARBA00023136"/>
    </source>
</evidence>
<evidence type="ECO:0000256" key="4">
    <source>
        <dbReference type="ARBA" id="ARBA00016081"/>
    </source>
</evidence>
<dbReference type="CDD" id="cd22888">
    <property type="entry name" value="CcO_VIIa_fungal"/>
    <property type="match status" value="1"/>
</dbReference>
<evidence type="ECO:0000256" key="6">
    <source>
        <dbReference type="ARBA" id="ARBA00022792"/>
    </source>
</evidence>
<evidence type="ECO:0000256" key="11">
    <source>
        <dbReference type="ARBA" id="ARBA00031091"/>
    </source>
</evidence>
<evidence type="ECO:0000256" key="12">
    <source>
        <dbReference type="PIRNR" id="PIRNR000283"/>
    </source>
</evidence>
<comment type="function">
    <text evidence="12">Component of the cytochrome c oxidase, the last enzyme in the mitochondrial electron transport chain which drives oxidative phosphorylation.</text>
</comment>
<sequence length="59" mass="6791">MAISPITGMVRKSAFIDITASLVLGTFSGYAYWYGYHVPIVRKREAYYSKLRENQTLKK</sequence>
<comment type="caution">
    <text evidence="14">The sequence shown here is derived from an EMBL/GenBank/DDBJ whole genome shotgun (WGS) entry which is preliminary data.</text>
</comment>
<evidence type="ECO:0000256" key="13">
    <source>
        <dbReference type="SAM" id="Phobius"/>
    </source>
</evidence>
<gene>
    <name evidence="14" type="ORF">DEBURN_LOCUS2080</name>
</gene>
<dbReference type="PANTHER" id="PTHR28264">
    <property type="entry name" value="CYTOCHROME C OXIDASE SUBUNIT 7A"/>
    <property type="match status" value="1"/>
</dbReference>
<reference evidence="14" key="1">
    <citation type="submission" date="2021-06" db="EMBL/GenBank/DDBJ databases">
        <authorList>
            <person name="Kallberg Y."/>
            <person name="Tangrot J."/>
            <person name="Rosling A."/>
        </authorList>
    </citation>
    <scope>NUCLEOTIDE SEQUENCE</scope>
    <source>
        <strain evidence="14">AZ414A</strain>
    </source>
</reference>
<keyword evidence="7 13" id="KW-1133">Transmembrane helix</keyword>
<dbReference type="PANTHER" id="PTHR28264:SF1">
    <property type="entry name" value="CYTOCHROME C OXIDASE SUBUNIT 6C"/>
    <property type="match status" value="1"/>
</dbReference>
<keyword evidence="10 12" id="KW-0472">Membrane</keyword>
<evidence type="ECO:0000256" key="7">
    <source>
        <dbReference type="ARBA" id="ARBA00022989"/>
    </source>
</evidence>
<comment type="similarity">
    <text evidence="3 12">Belongs to the fungal cytochrome c oxidase subunit 7a family.</text>
</comment>
<evidence type="ECO:0000256" key="3">
    <source>
        <dbReference type="ARBA" id="ARBA00008862"/>
    </source>
</evidence>
<protein>
    <recommendedName>
        <fullName evidence="4 12">Cytochrome c oxidase subunit 9, mitochondrial</fullName>
    </recommendedName>
    <alternativeName>
        <fullName evidence="11 12">Cytochrome c oxidase polypeptide VIIA</fullName>
    </alternativeName>
</protein>
<comment type="subcellular location">
    <subcellularLocation>
        <location evidence="1">Mitochondrion inner membrane</location>
        <topology evidence="1">Single-pass membrane protein</topology>
    </subcellularLocation>
</comment>
<evidence type="ECO:0000313" key="14">
    <source>
        <dbReference type="EMBL" id="CAG8450250.1"/>
    </source>
</evidence>
<keyword evidence="6 12" id="KW-0999">Mitochondrion inner membrane</keyword>
<evidence type="ECO:0000313" key="15">
    <source>
        <dbReference type="Proteomes" id="UP000789706"/>
    </source>
</evidence>
<keyword evidence="8 12" id="KW-0560">Oxidoreductase</keyword>
<dbReference type="OrthoDB" id="2317211at2759"/>
<feature type="transmembrane region" description="Helical" evidence="13">
    <location>
        <begin position="14"/>
        <end position="34"/>
    </location>
</feature>
<dbReference type="InterPro" id="IPR014368">
    <property type="entry name" value="Cyt_c_oxidase_su7a_fun"/>
</dbReference>
<accession>A0A9N8VB37</accession>
<keyword evidence="15" id="KW-1185">Reference proteome</keyword>
<dbReference type="Proteomes" id="UP000789706">
    <property type="component" value="Unassembled WGS sequence"/>
</dbReference>
<evidence type="ECO:0000256" key="5">
    <source>
        <dbReference type="ARBA" id="ARBA00022692"/>
    </source>
</evidence>
<keyword evidence="5 13" id="KW-0812">Transmembrane</keyword>
<dbReference type="AlphaFoldDB" id="A0A9N8VB37"/>
<dbReference type="GO" id="GO:0004129">
    <property type="term" value="F:cytochrome-c oxidase activity"/>
    <property type="evidence" value="ECO:0007669"/>
    <property type="project" value="TreeGrafter"/>
</dbReference>
<dbReference type="GO" id="GO:0005743">
    <property type="term" value="C:mitochondrial inner membrane"/>
    <property type="evidence" value="ECO:0007669"/>
    <property type="project" value="UniProtKB-SubCell"/>
</dbReference>